<dbReference type="AlphaFoldDB" id="B8G5S9"/>
<dbReference type="Proteomes" id="UP000002508">
    <property type="component" value="Chromosome"/>
</dbReference>
<dbReference type="InterPro" id="IPR001969">
    <property type="entry name" value="Aspartic_peptidase_AS"/>
</dbReference>
<dbReference type="Pfam" id="PF13650">
    <property type="entry name" value="Asp_protease_2"/>
    <property type="match status" value="2"/>
</dbReference>
<organism evidence="1 2">
    <name type="scientific">Chloroflexus aggregans (strain MD-66 / DSM 9485)</name>
    <dbReference type="NCBI Taxonomy" id="326427"/>
    <lineage>
        <taxon>Bacteria</taxon>
        <taxon>Bacillati</taxon>
        <taxon>Chloroflexota</taxon>
        <taxon>Chloroflexia</taxon>
        <taxon>Chloroflexales</taxon>
        <taxon>Chloroflexineae</taxon>
        <taxon>Chloroflexaceae</taxon>
        <taxon>Chloroflexus</taxon>
    </lineage>
</organism>
<gene>
    <name evidence="1" type="ordered locus">Cagg_0871</name>
</gene>
<dbReference type="OrthoDB" id="7184860at2"/>
<evidence type="ECO:0000313" key="1">
    <source>
        <dbReference type="EMBL" id="ACL23790.1"/>
    </source>
</evidence>
<dbReference type="GO" id="GO:0004190">
    <property type="term" value="F:aspartic-type endopeptidase activity"/>
    <property type="evidence" value="ECO:0007669"/>
    <property type="project" value="InterPro"/>
</dbReference>
<evidence type="ECO:0008006" key="3">
    <source>
        <dbReference type="Google" id="ProtNLM"/>
    </source>
</evidence>
<dbReference type="InterPro" id="IPR021109">
    <property type="entry name" value="Peptidase_aspartic_dom_sf"/>
</dbReference>
<dbReference type="RefSeq" id="WP_012616156.1">
    <property type="nucleotide sequence ID" value="NC_011831.1"/>
</dbReference>
<reference evidence="1" key="1">
    <citation type="submission" date="2008-12" db="EMBL/GenBank/DDBJ databases">
        <title>Complete sequence of Chloroflexus aggregans DSM 9485.</title>
        <authorList>
            <consortium name="US DOE Joint Genome Institute"/>
            <person name="Lucas S."/>
            <person name="Copeland A."/>
            <person name="Lapidus A."/>
            <person name="Glavina del Rio T."/>
            <person name="Dalin E."/>
            <person name="Tice H."/>
            <person name="Pitluck S."/>
            <person name="Foster B."/>
            <person name="Larimer F."/>
            <person name="Land M."/>
            <person name="Hauser L."/>
            <person name="Kyrpides N."/>
            <person name="Mikhailova N."/>
            <person name="Bryant D."/>
            <person name="Richardson P."/>
        </authorList>
    </citation>
    <scope>NUCLEOTIDE SEQUENCE</scope>
    <source>
        <strain evidence="1">DSM 9485</strain>
    </source>
</reference>
<dbReference type="Gene3D" id="2.40.70.10">
    <property type="entry name" value="Acid Proteases"/>
    <property type="match status" value="2"/>
</dbReference>
<sequence length="282" mass="30465">MLDDRTELHFPANGMTEVPLLWQPQVVRCHAAGPGGRPLHVLIDTGTDPSAIDLTLARRLDLRIGDFALGSDAASDAVPFTETMLPWLRIGTLTLRHLYLMAVDLSHAPFPVDVVLGYNVLYQLNLTIDYGQQTLRLCHSDLPPSPPGPRGVSLPLLFFEHFPAIRAYVTAPHTAELLLTLDTGSNSALTLSPDLAATLGLDVQTTPAATGHGFATTTPVVLGMAVDLQIGPFHLDSVAVDVPATHHGDLGRPGRANAGNRLLSRFRRVTLDYRRAVCILDE</sequence>
<keyword evidence="2" id="KW-1185">Reference proteome</keyword>
<evidence type="ECO:0000313" key="2">
    <source>
        <dbReference type="Proteomes" id="UP000002508"/>
    </source>
</evidence>
<dbReference type="STRING" id="326427.Cagg_0871"/>
<protein>
    <recommendedName>
        <fullName evidence="3">Peptidase A2 domain-containing protein</fullName>
    </recommendedName>
</protein>
<dbReference type="SUPFAM" id="SSF50630">
    <property type="entry name" value="Acid proteases"/>
    <property type="match status" value="1"/>
</dbReference>
<dbReference type="GO" id="GO:0006508">
    <property type="term" value="P:proteolysis"/>
    <property type="evidence" value="ECO:0007669"/>
    <property type="project" value="InterPro"/>
</dbReference>
<dbReference type="PROSITE" id="PS00141">
    <property type="entry name" value="ASP_PROTEASE"/>
    <property type="match status" value="1"/>
</dbReference>
<dbReference type="HOGENOM" id="CLU_978957_0_0_0"/>
<accession>B8G5S9</accession>
<name>B8G5S9_CHLAD</name>
<dbReference type="KEGG" id="cag:Cagg_0871"/>
<proteinExistence type="predicted"/>
<dbReference type="EMBL" id="CP001337">
    <property type="protein sequence ID" value="ACL23790.1"/>
    <property type="molecule type" value="Genomic_DNA"/>
</dbReference>
<dbReference type="eggNOG" id="COG0412">
    <property type="taxonomic scope" value="Bacteria"/>
</dbReference>